<name>A0A3M8SZ42_9GAMM</name>
<evidence type="ECO:0000313" key="3">
    <source>
        <dbReference type="Proteomes" id="UP000267049"/>
    </source>
</evidence>
<sequence length="157" mass="16950">MTAHPPATGSARGAGPAPRIVLDSNVCLDLFVFADPRCAQVLRALQGGDIEAVTVAECRDEWVRVLGYPRLALPPPARAAALADFDALVRLLPSSAPTADAPKLPRCKDQDDQKFLQLALDSGARWLLSRDAELLTLAGRTCRAGLFEILSPDHWRL</sequence>
<dbReference type="InterPro" id="IPR002850">
    <property type="entry name" value="PIN_toxin-like"/>
</dbReference>
<organism evidence="2 3">
    <name type="scientific">Montanilutibacter psychrotolerans</name>
    <dbReference type="NCBI Taxonomy" id="1327343"/>
    <lineage>
        <taxon>Bacteria</taxon>
        <taxon>Pseudomonadati</taxon>
        <taxon>Pseudomonadota</taxon>
        <taxon>Gammaproteobacteria</taxon>
        <taxon>Lysobacterales</taxon>
        <taxon>Lysobacteraceae</taxon>
        <taxon>Montanilutibacter</taxon>
    </lineage>
</organism>
<evidence type="ECO:0000259" key="1">
    <source>
        <dbReference type="Pfam" id="PF13470"/>
    </source>
</evidence>
<dbReference type="OrthoDB" id="9802272at2"/>
<evidence type="ECO:0000313" key="2">
    <source>
        <dbReference type="EMBL" id="RNF86093.1"/>
    </source>
</evidence>
<dbReference type="InterPro" id="IPR002716">
    <property type="entry name" value="PIN_dom"/>
</dbReference>
<protein>
    <submittedName>
        <fullName evidence="2">Putative toxin-antitoxin system toxin component, PIN family</fullName>
    </submittedName>
</protein>
<dbReference type="EMBL" id="RIBS01000001">
    <property type="protein sequence ID" value="RNF86093.1"/>
    <property type="molecule type" value="Genomic_DNA"/>
</dbReference>
<proteinExistence type="predicted"/>
<keyword evidence="3" id="KW-1185">Reference proteome</keyword>
<dbReference type="RefSeq" id="WP_123086213.1">
    <property type="nucleotide sequence ID" value="NZ_RIBS01000001.1"/>
</dbReference>
<dbReference type="AlphaFoldDB" id="A0A3M8SZ42"/>
<feature type="domain" description="PIN" evidence="1">
    <location>
        <begin position="19"/>
        <end position="131"/>
    </location>
</feature>
<dbReference type="Pfam" id="PF13470">
    <property type="entry name" value="PIN_3"/>
    <property type="match status" value="1"/>
</dbReference>
<dbReference type="InterPro" id="IPR029060">
    <property type="entry name" value="PIN-like_dom_sf"/>
</dbReference>
<dbReference type="PANTHER" id="PTHR34610">
    <property type="entry name" value="SSL7007 PROTEIN"/>
    <property type="match status" value="1"/>
</dbReference>
<gene>
    <name evidence="2" type="ORF">EER27_01265</name>
</gene>
<comment type="caution">
    <text evidence="2">The sequence shown here is derived from an EMBL/GenBank/DDBJ whole genome shotgun (WGS) entry which is preliminary data.</text>
</comment>
<dbReference type="Proteomes" id="UP000267049">
    <property type="component" value="Unassembled WGS sequence"/>
</dbReference>
<accession>A0A3M8SZ42</accession>
<reference evidence="2 3" key="1">
    <citation type="submission" date="2018-11" db="EMBL/GenBank/DDBJ databases">
        <title>Lysobacter cryohumiis sp. nov., isolated from soil in the Tianshan Mountains, Xinjiang, China.</title>
        <authorList>
            <person name="Luo Y."/>
            <person name="Sheng H."/>
        </authorList>
    </citation>
    <scope>NUCLEOTIDE SEQUENCE [LARGE SCALE GENOMIC DNA]</scope>
    <source>
        <strain evidence="2 3">ZS60</strain>
    </source>
</reference>
<dbReference type="NCBIfam" id="TIGR00305">
    <property type="entry name" value="putative toxin-antitoxin system toxin component, PIN family"/>
    <property type="match status" value="1"/>
</dbReference>
<dbReference type="PANTHER" id="PTHR34610:SF3">
    <property type="entry name" value="SSL7007 PROTEIN"/>
    <property type="match status" value="1"/>
</dbReference>
<dbReference type="SUPFAM" id="SSF88723">
    <property type="entry name" value="PIN domain-like"/>
    <property type="match status" value="1"/>
</dbReference>